<gene>
    <name evidence="3" type="ORF">EDD36DRAFT_295153</name>
</gene>
<dbReference type="PANTHER" id="PTHR48079">
    <property type="entry name" value="PROTEIN YEEZ"/>
    <property type="match status" value="1"/>
</dbReference>
<dbReference type="Gene3D" id="3.40.50.720">
    <property type="entry name" value="NAD(P)-binding Rossmann-like Domain"/>
    <property type="match status" value="1"/>
</dbReference>
<dbReference type="InterPro" id="IPR001509">
    <property type="entry name" value="Epimerase_deHydtase"/>
</dbReference>
<dbReference type="GO" id="GO:0004029">
    <property type="term" value="F:aldehyde dehydrogenase (NAD+) activity"/>
    <property type="evidence" value="ECO:0007669"/>
    <property type="project" value="TreeGrafter"/>
</dbReference>
<dbReference type="Pfam" id="PF05368">
    <property type="entry name" value="NmrA"/>
    <property type="match status" value="1"/>
</dbReference>
<reference evidence="3" key="1">
    <citation type="journal article" date="2022" name="bioRxiv">
        <title>Deciphering the potential niche of two novel black yeast fungi from a biological soil crust based on their genomes, phenotypes, and melanin regulation.</title>
        <authorList>
            <consortium name="DOE Joint Genome Institute"/>
            <person name="Carr E.C."/>
            <person name="Barton Q."/>
            <person name="Grambo S."/>
            <person name="Sullivan M."/>
            <person name="Renfro C.M."/>
            <person name="Kuo A."/>
            <person name="Pangilinan J."/>
            <person name="Lipzen A."/>
            <person name="Keymanesh K."/>
            <person name="Savage E."/>
            <person name="Barry K."/>
            <person name="Grigoriev I.V."/>
            <person name="Riekhof W.R."/>
            <person name="Harris S.S."/>
        </authorList>
    </citation>
    <scope>NUCLEOTIDE SEQUENCE</scope>
    <source>
        <strain evidence="3">JF 03-4F</strain>
    </source>
</reference>
<keyword evidence="4" id="KW-1185">Reference proteome</keyword>
<feature type="domain" description="NAD-dependent epimerase/dehydratase" evidence="1">
    <location>
        <begin position="154"/>
        <end position="247"/>
    </location>
</feature>
<dbReference type="Proteomes" id="UP001203852">
    <property type="component" value="Unassembled WGS sequence"/>
</dbReference>
<dbReference type="InterPro" id="IPR051783">
    <property type="entry name" value="NAD(P)-dependent_oxidoreduct"/>
</dbReference>
<dbReference type="InterPro" id="IPR036291">
    <property type="entry name" value="NAD(P)-bd_dom_sf"/>
</dbReference>
<evidence type="ECO:0000259" key="1">
    <source>
        <dbReference type="Pfam" id="PF01370"/>
    </source>
</evidence>
<protein>
    <recommendedName>
        <fullName evidence="5">NAD(P)-binding domain-containing protein</fullName>
    </recommendedName>
</protein>
<evidence type="ECO:0008006" key="5">
    <source>
        <dbReference type="Google" id="ProtNLM"/>
    </source>
</evidence>
<evidence type="ECO:0000259" key="2">
    <source>
        <dbReference type="Pfam" id="PF05368"/>
    </source>
</evidence>
<organism evidence="3 4">
    <name type="scientific">Exophiala viscosa</name>
    <dbReference type="NCBI Taxonomy" id="2486360"/>
    <lineage>
        <taxon>Eukaryota</taxon>
        <taxon>Fungi</taxon>
        <taxon>Dikarya</taxon>
        <taxon>Ascomycota</taxon>
        <taxon>Pezizomycotina</taxon>
        <taxon>Eurotiomycetes</taxon>
        <taxon>Chaetothyriomycetidae</taxon>
        <taxon>Chaetothyriales</taxon>
        <taxon>Herpotrichiellaceae</taxon>
        <taxon>Exophiala</taxon>
    </lineage>
</organism>
<proteinExistence type="predicted"/>
<dbReference type="EMBL" id="MU404356">
    <property type="protein sequence ID" value="KAI1611635.1"/>
    <property type="molecule type" value="Genomic_DNA"/>
</dbReference>
<evidence type="ECO:0000313" key="3">
    <source>
        <dbReference type="EMBL" id="KAI1611635.1"/>
    </source>
</evidence>
<dbReference type="InterPro" id="IPR008030">
    <property type="entry name" value="NmrA-like"/>
</dbReference>
<dbReference type="GO" id="GO:0005737">
    <property type="term" value="C:cytoplasm"/>
    <property type="evidence" value="ECO:0007669"/>
    <property type="project" value="TreeGrafter"/>
</dbReference>
<name>A0AAN6IC58_9EURO</name>
<feature type="domain" description="NmrA-like" evidence="2">
    <location>
        <begin position="7"/>
        <end position="93"/>
    </location>
</feature>
<sequence length="351" mass="38748">MSDMGPRVFVTGATGYIGGDALFEIAKAHPNWYITCAVRNSDKGTKIAQQYPSIKLVHADLNDVDVIEEAASKADIVFHFANCDHEASAKAIVRGLARRTGNTPGYWIHTSGALILGTETIDRGCWGDELSQVFDDWNGVDELTSLPDHAEHRNVDKLVLEASKTYPDKIKTAIVCPPVIFGRGRGPANQRSIQLYRLTEAFLKHKRAFMVGRGKNIWDQVHVQDLSRLYLLLGEAAANNGEPATWNDLGYYLAENGSFVWKDVIEAVAGEISKRCSMELRVVEELSPEEATKLLRGAKYLIGANCRGTSIRARKLLGWEPREKSLMDEIPAIVEGEATSLGLASLLEPRQ</sequence>
<dbReference type="SUPFAM" id="SSF51735">
    <property type="entry name" value="NAD(P)-binding Rossmann-fold domains"/>
    <property type="match status" value="1"/>
</dbReference>
<dbReference type="PANTHER" id="PTHR48079:SF6">
    <property type="entry name" value="NAD(P)-BINDING DOMAIN-CONTAINING PROTEIN-RELATED"/>
    <property type="match status" value="1"/>
</dbReference>
<comment type="caution">
    <text evidence="3">The sequence shown here is derived from an EMBL/GenBank/DDBJ whole genome shotgun (WGS) entry which is preliminary data.</text>
</comment>
<dbReference type="AlphaFoldDB" id="A0AAN6IC58"/>
<evidence type="ECO:0000313" key="4">
    <source>
        <dbReference type="Proteomes" id="UP001203852"/>
    </source>
</evidence>
<dbReference type="Pfam" id="PF01370">
    <property type="entry name" value="Epimerase"/>
    <property type="match status" value="1"/>
</dbReference>
<accession>A0AAN6IC58</accession>